<evidence type="ECO:0000313" key="1">
    <source>
        <dbReference type="EMBL" id="RZC54439.1"/>
    </source>
</evidence>
<reference evidence="1 2" key="1">
    <citation type="journal article" date="2018" name="Science">
        <title>The opium poppy genome and morphinan production.</title>
        <authorList>
            <person name="Guo L."/>
            <person name="Winzer T."/>
            <person name="Yang X."/>
            <person name="Li Y."/>
            <person name="Ning Z."/>
            <person name="He Z."/>
            <person name="Teodor R."/>
            <person name="Lu Y."/>
            <person name="Bowser T.A."/>
            <person name="Graham I.A."/>
            <person name="Ye K."/>
        </authorList>
    </citation>
    <scope>NUCLEOTIDE SEQUENCE [LARGE SCALE GENOMIC DNA]</scope>
    <source>
        <strain evidence="2">cv. HN1</strain>
        <tissue evidence="1">Leaves</tissue>
    </source>
</reference>
<dbReference type="Pfam" id="PF03004">
    <property type="entry name" value="Transposase_24"/>
    <property type="match status" value="1"/>
</dbReference>
<keyword evidence="2" id="KW-1185">Reference proteome</keyword>
<protein>
    <submittedName>
        <fullName evidence="1">Uncharacterized protein</fullName>
    </submittedName>
</protein>
<proteinExistence type="predicted"/>
<dbReference type="Proteomes" id="UP000316621">
    <property type="component" value="Chromosome 3"/>
</dbReference>
<name>A0A4Y7J3X7_PAPSO</name>
<dbReference type="OMA" id="WTAFAEN"/>
<dbReference type="Gramene" id="RZC54439">
    <property type="protein sequence ID" value="RZC54439"/>
    <property type="gene ID" value="C5167_013286"/>
</dbReference>
<gene>
    <name evidence="1" type="ORF">C5167_013286</name>
</gene>
<organism evidence="1 2">
    <name type="scientific">Papaver somniferum</name>
    <name type="common">Opium poppy</name>
    <dbReference type="NCBI Taxonomy" id="3469"/>
    <lineage>
        <taxon>Eukaryota</taxon>
        <taxon>Viridiplantae</taxon>
        <taxon>Streptophyta</taxon>
        <taxon>Embryophyta</taxon>
        <taxon>Tracheophyta</taxon>
        <taxon>Spermatophyta</taxon>
        <taxon>Magnoliopsida</taxon>
        <taxon>Ranunculales</taxon>
        <taxon>Papaveraceae</taxon>
        <taxon>Papaveroideae</taxon>
        <taxon>Papaver</taxon>
    </lineage>
</organism>
<evidence type="ECO:0000313" key="2">
    <source>
        <dbReference type="Proteomes" id="UP000316621"/>
    </source>
</evidence>
<sequence length="218" mass="24898">MSEFEFNAPSYLVRPNLEVAFSQKFRSFKYQLRQNYFRIDKGNEQIEAAIQAGLDPNAWKSKEQILAEVPVGVTPSNWTAFAENEFKEGVRESHEKKSENKKKCTMLHTLGRRTYANKCHLLAEEDGMLTEDREYPWMKGHEKRDGTVHPSTVEKYEQVKAVYEKRKENGTNCSYDFGSDGLVDVFGPDKGKRSLRGFSSIVSAKLLQLTNATLPSSD</sequence>
<dbReference type="AlphaFoldDB" id="A0A4Y7J3X7"/>
<dbReference type="InterPro" id="IPR004252">
    <property type="entry name" value="Probable_transposase_24"/>
</dbReference>
<dbReference type="EMBL" id="CM010717">
    <property type="protein sequence ID" value="RZC54439.1"/>
    <property type="molecule type" value="Genomic_DNA"/>
</dbReference>
<accession>A0A4Y7J3X7</accession>